<name>A0A0S7E9V9_9FLAO</name>
<dbReference type="AlphaFoldDB" id="A0A0S7E9V9"/>
<dbReference type="SUPFAM" id="SSF111069">
    <property type="entry name" value="Hypothetical protein yfbM"/>
    <property type="match status" value="1"/>
</dbReference>
<accession>A0A0S7E9V9</accession>
<dbReference type="InterPro" id="IPR035944">
    <property type="entry name" value="YfbM-like_sf"/>
</dbReference>
<dbReference type="RefSeq" id="WP_006260335.1">
    <property type="nucleotide sequence ID" value="NZ_BCMQ01000007.1"/>
</dbReference>
<dbReference type="EMBL" id="CP013690">
    <property type="protein sequence ID" value="ALU25014.1"/>
    <property type="molecule type" value="Genomic_DNA"/>
</dbReference>
<organism evidence="1 2">
    <name type="scientific">Myroides odoratimimus</name>
    <dbReference type="NCBI Taxonomy" id="76832"/>
    <lineage>
        <taxon>Bacteria</taxon>
        <taxon>Pseudomonadati</taxon>
        <taxon>Bacteroidota</taxon>
        <taxon>Flavobacteriia</taxon>
        <taxon>Flavobacteriales</taxon>
        <taxon>Flavobacteriaceae</taxon>
        <taxon>Myroides</taxon>
    </lineage>
</organism>
<evidence type="ECO:0000313" key="1">
    <source>
        <dbReference type="EMBL" id="ALU25014.1"/>
    </source>
</evidence>
<dbReference type="Gene3D" id="3.40.1760.10">
    <property type="entry name" value="YfbM-like super family"/>
    <property type="match status" value="1"/>
</dbReference>
<reference evidence="1 2" key="1">
    <citation type="journal article" date="2016" name="J. Zhejiang Univ. Sci. B">
        <title>Antibiotic resistance mechanisms of Myroides sp.</title>
        <authorList>
            <person name="Hu S."/>
            <person name="Yuan S."/>
            <person name="Qu H."/>
            <person name="Jiang T."/>
            <person name="Zhou Y."/>
            <person name="Wang M."/>
            <person name="Ming D."/>
        </authorList>
    </citation>
    <scope>NUCLEOTIDE SEQUENCE [LARGE SCALE GENOMIC DNA]</scope>
    <source>
        <strain evidence="1 2">PR63039</strain>
    </source>
</reference>
<proteinExistence type="predicted"/>
<evidence type="ECO:0000313" key="2">
    <source>
        <dbReference type="Proteomes" id="UP000069030"/>
    </source>
</evidence>
<gene>
    <name evidence="1" type="ORF">AS202_01990</name>
</gene>
<dbReference type="Pfam" id="PF08974">
    <property type="entry name" value="DUF1877"/>
    <property type="match status" value="1"/>
</dbReference>
<sequence>MGMIGNLLRVSQEELTSYVQDSNLFEERIYKDYDENDIDEALVDIDKSWEAIAFLFANNVDDYLEHPLAMAIFGSHTLDENQDIGYGPARFVTTEQVKEIHNLLTQLSNEELRKRFSPQKLNEEEIYPSFWSEADKEEIWEYLSANINTIREIYSTAAKNNEAVITFIN</sequence>
<protein>
    <submittedName>
        <fullName evidence="1">Uncharacterized protein</fullName>
    </submittedName>
</protein>
<dbReference type="Proteomes" id="UP000069030">
    <property type="component" value="Chromosome"/>
</dbReference>
<dbReference type="KEGG" id="mod:AS202_01990"/>
<dbReference type="InterPro" id="IPR015068">
    <property type="entry name" value="DUF1877"/>
</dbReference>